<keyword evidence="10" id="KW-0472">Membrane</keyword>
<dbReference type="FunFam" id="2.10.25.10:FF:000014">
    <property type="entry name" value="Latent-transforming growth factor beta-binding protein 3"/>
    <property type="match status" value="1"/>
</dbReference>
<dbReference type="FunFam" id="2.10.25.10:FF:000005">
    <property type="entry name" value="Fibrillin 2"/>
    <property type="match status" value="1"/>
</dbReference>
<feature type="disulfide bond" evidence="14">
    <location>
        <begin position="1620"/>
        <end position="1630"/>
    </location>
</feature>
<dbReference type="GO" id="GO:0006897">
    <property type="term" value="P:endocytosis"/>
    <property type="evidence" value="ECO:0007669"/>
    <property type="project" value="UniProtKB-KW"/>
</dbReference>
<feature type="region of interest" description="Disordered" evidence="16">
    <location>
        <begin position="2807"/>
        <end position="2831"/>
    </location>
</feature>
<dbReference type="SMART" id="SM00181">
    <property type="entry name" value="EGF"/>
    <property type="match status" value="34"/>
</dbReference>
<evidence type="ECO:0000256" key="10">
    <source>
        <dbReference type="ARBA" id="ARBA00023136"/>
    </source>
</evidence>
<dbReference type="Pfam" id="PF12661">
    <property type="entry name" value="hEGF"/>
    <property type="match status" value="1"/>
</dbReference>
<dbReference type="SUPFAM" id="SSF57535">
    <property type="entry name" value="Complement control module/SCR domain"/>
    <property type="match status" value="2"/>
</dbReference>
<feature type="domain" description="EGF-like" evidence="17">
    <location>
        <begin position="1578"/>
        <end position="1615"/>
    </location>
</feature>
<evidence type="ECO:0000256" key="16">
    <source>
        <dbReference type="SAM" id="MobiDB-lite"/>
    </source>
</evidence>
<dbReference type="FunFam" id="2.10.25.10:FF:000037">
    <property type="entry name" value="Signal peptide, CUB domain and EGF-like domain-containing 2"/>
    <property type="match status" value="1"/>
</dbReference>
<evidence type="ECO:0000256" key="13">
    <source>
        <dbReference type="ARBA" id="ARBA00023180"/>
    </source>
</evidence>
<dbReference type="PROSITE" id="PS01187">
    <property type="entry name" value="EGF_CA"/>
    <property type="match status" value="9"/>
</dbReference>
<dbReference type="InterPro" id="IPR013032">
    <property type="entry name" value="EGF-like_CS"/>
</dbReference>
<dbReference type="CDD" id="cd00054">
    <property type="entry name" value="EGF_CA"/>
    <property type="match status" value="7"/>
</dbReference>
<dbReference type="PROSITE" id="PS01186">
    <property type="entry name" value="EGF_2"/>
    <property type="match status" value="18"/>
</dbReference>
<evidence type="ECO:0000313" key="21">
    <source>
        <dbReference type="Proteomes" id="UP000078540"/>
    </source>
</evidence>
<evidence type="ECO:0000256" key="15">
    <source>
        <dbReference type="PROSITE-ProRule" id="PRU00302"/>
    </source>
</evidence>
<dbReference type="PROSITE" id="PS50923">
    <property type="entry name" value="SUSHI"/>
    <property type="match status" value="2"/>
</dbReference>
<feature type="domain" description="EGF-like" evidence="17">
    <location>
        <begin position="374"/>
        <end position="414"/>
    </location>
</feature>
<feature type="compositionally biased region" description="Low complexity" evidence="16">
    <location>
        <begin position="2369"/>
        <end position="2378"/>
    </location>
</feature>
<dbReference type="InterPro" id="IPR001881">
    <property type="entry name" value="EGF-like_Ca-bd_dom"/>
</dbReference>
<feature type="compositionally biased region" description="Low complexity" evidence="16">
    <location>
        <begin position="2395"/>
        <end position="2406"/>
    </location>
</feature>
<evidence type="ECO:0000256" key="14">
    <source>
        <dbReference type="PROSITE-ProRule" id="PRU00076"/>
    </source>
</evidence>
<organism evidence="20 21">
    <name type="scientific">Atta colombica</name>
    <dbReference type="NCBI Taxonomy" id="520822"/>
    <lineage>
        <taxon>Eukaryota</taxon>
        <taxon>Metazoa</taxon>
        <taxon>Ecdysozoa</taxon>
        <taxon>Arthropoda</taxon>
        <taxon>Hexapoda</taxon>
        <taxon>Insecta</taxon>
        <taxon>Pterygota</taxon>
        <taxon>Neoptera</taxon>
        <taxon>Endopterygota</taxon>
        <taxon>Hymenoptera</taxon>
        <taxon>Apocrita</taxon>
        <taxon>Aculeata</taxon>
        <taxon>Formicoidea</taxon>
        <taxon>Formicidae</taxon>
        <taxon>Myrmicinae</taxon>
        <taxon>Atta</taxon>
    </lineage>
</organism>
<evidence type="ECO:0000256" key="9">
    <source>
        <dbReference type="ARBA" id="ARBA00022989"/>
    </source>
</evidence>
<dbReference type="Proteomes" id="UP000078540">
    <property type="component" value="Unassembled WGS sequence"/>
</dbReference>
<feature type="region of interest" description="Disordered" evidence="16">
    <location>
        <begin position="2232"/>
        <end position="2337"/>
    </location>
</feature>
<dbReference type="InterPro" id="IPR049883">
    <property type="entry name" value="NOTCH1_EGF-like"/>
</dbReference>
<dbReference type="InterPro" id="IPR000152">
    <property type="entry name" value="EGF-type_Asp/Asn_hydroxyl_site"/>
</dbReference>
<feature type="region of interest" description="Disordered" evidence="16">
    <location>
        <begin position="2369"/>
        <end position="2416"/>
    </location>
</feature>
<comment type="subcellular location">
    <subcellularLocation>
        <location evidence="1">Membrane</location>
        <topology evidence="1">Single-pass type I membrane protein</topology>
    </subcellularLocation>
    <subcellularLocation>
        <location evidence="2">Secreted</location>
    </subcellularLocation>
</comment>
<dbReference type="InterPro" id="IPR013087">
    <property type="entry name" value="Znf_C2H2_type"/>
</dbReference>
<dbReference type="Pfam" id="PF12662">
    <property type="entry name" value="cEGF"/>
    <property type="match status" value="11"/>
</dbReference>
<keyword evidence="4 14" id="KW-0245">EGF-like domain</keyword>
<keyword evidence="5" id="KW-0254">Endocytosis</keyword>
<dbReference type="SUPFAM" id="SSF57196">
    <property type="entry name" value="EGF/Laminin"/>
    <property type="match status" value="4"/>
</dbReference>
<keyword evidence="12" id="KW-0675">Receptor</keyword>
<name>A0A151I558_9HYME</name>
<feature type="compositionally biased region" description="Acidic residues" evidence="16">
    <location>
        <begin position="457"/>
        <end position="479"/>
    </location>
</feature>
<sequence>MGFLFLPTSATIVFGKHDEPDGILGDCPMRPPQWGTVRKRILQDGTLQIVYSCESGRKLKGHKIATCTADGWDEPMPKCVPHNIPRRFRNDLYVGDQPIVPDRDKVQIAKDRLKALEKIDDLKKRRKMKESNKKKNKRKRPVKSSSRLSTATRLNETVVSQLDISCAARKILRKGLIKAPSIENARPAKYARRKNVLPPYNRYLVAVYECADDYVFVDSTTDRLFCSNGTWLGRRPRCVKNNLEVPADKVKRCDQGTGECEHVCEDTPSGIKCSCFDGFQAKGPSCIDIDECAEGIAKCTDICRNEPGSYSCECHSGFQLGTDGRSCQDINECLSNNGHGPCQGTCRNLKGSYECSCTDIPGYKLASDNHTCEDIDECALNNANCSHLCLNTPGSVFCLCPDGFYLTNDWKTCQDINECEVTPKICAENTECENTVGSYKCTSTIHPHVVTKILREEDYDDNNEDDDDEDENNDDDYGEEITEIPQSSKCENGFKKNENLECVDVNECAEIESHRCQHECVNEPGGYHCVCRPGYELAEDGATCKDVNECDVLSQPCSHICRNTDGAYVCECFSGFMLMDDNATCVEEFKNCFSLIKPCSHTCEDTTEGPRCICPTGYELLDDRATCTDVDECARETLCSHSDDHGCQHRCVNLHGGYECVCHSGFVLDIDGRSCIDVDECAGNQHDCSHECKNYPGRYECVCPDGYRILQDARMCVDVDECVEGSHGCSHECENEEGAYKCGCPGDMSLDETGRNCVLFDVCKIANCSHTCEKDRDIYKCVCQEGYVLQKDEKTCLDMDECFEDEHDCSHECINILGSYRCACPQDMKLLEDGLTCGDPVCPQGLRQDEHGQCQDIDECLEGEYECSHLCYNVYGSYRCSCPSDWVLKDDSLTCMRSDPCSNSSCSHLCVPLDSGYKCECPSGYLLDGDTCKDKNECEDEKHDCSHDCINTDGSYYCQCPSGWRLWEDSRTCQKLPDDPCSKDHGCSHTCEQDDDRVRCGCPEGYELQDDGKTCRDVDECSEGSHTCSDICLNVEGTYHCQCPSGFRLEDDHKTCQDIDECLSEEADCSHGCLNMNGTYNCTCPEGYELQDDDRTCEVVNKCVALNNSCSHSCISHNGTYECLCPAGYHIGEDGRTCEDINECIQDNGGCSHLCANTEGGVECACPENYELLKDDGKTCVEINACSIDNGGCSHFCHHEDNRLFCSCPPGMVLSEETVFVCKCPEGYRLSSRDNATCVDIDECLELLDNCTHQCLNVPGGFNCSCNAGFSQNSQDLTLCDDIDECEMENAGCSHSCMNLVGTFRCQCPIEYVLEQNNKTCVLMDGCKNDNGNCSHHCRQADGPDGIPGTRCSCPPGFRLKRDLKTCEDINECEEFENDVESGCSHICMNTEGGYDCECPAGYILMPDDRKNCVDVDECLTSHHNCTHDCVNLLGGYTCTCYKGHYLHTDNFTCLDIDECFELNGGGSHNCTNTIGGHLCFCPTGYELSQDEKTCIDIDECLSDNGGCDHKCVNIVGSFSCECPPNHESWNGSCRPFNPCRDHNGGCEHICAAVNGTVICSCEKGFQRDEIDGFKCRDIDECEEQHGCDHICVNNPGSYECRCKEGFQMVNSTCEDVDECAAGICKGNKCTNVPGSYRCECEAGYRFHGDTCVDVDECLEETPCSERCVNTPGSYYCTCSVGFQLEGNKCIGKNSYNKITQNYFNFFLLTHAARDSWTDIDECEWRHDRCDQKCVNTIGSFVCACRAGYTLILRSQCQDVNECLNHNGGCTGECINTAGSYYCVCSEDLVLAPDERTCVSPTSECRAMEPPIHGEIRCPGHPSGASVYPQGAKCHVRCRRGFRLEGAHTRHCVSDGHWNGKEPICLREVATDPLYNPNTPQPFVSCPQDMDVELPARQNTIRVTFPQPKSNMDWWSNSVACLSRWPLFPSFCFSLFMFFRYVHASPPWAKQLQADLPAGTTVVTFTAWSPVSNYTSTCRIVIRVRDTENPKVTMCPVSFEVRLSPGERNRLIFWQEPTFTDNVGVGHVYKTRLISMKFSQFSLTGPGHVMYPGIHDVRYVASDAAGNRAECHFSIHVRAPHTSLYPESARRINSTPTLQSNSGISKNFSRHGIRVDRKIGDRESKIRTCPSSDRPSFFVDSQHPIIDISNLDYKAYRYKLIEATLKKQYDDFQPPGDVVLNSLHLNSADSMIGIRLNDRYDHSLFDFVEEYYDVADATRRKNVEHFHPLDHFLSKGTRKPRTSEKETATISDNGIDRENSRNHLPENVDGNPRKLPDMDDNGNPKKESSTRNDRPASAGNTCKIFTLSRAATSLERREATGSPRSRTSAGRSRESKKKLEDYPLAVFSLSGKSRAKRKASGRSNFISVSSSEIASIRSESSKRREDEMSCRSRESSISSRNCASSRPPWMSGNRRTSFNRKYGGNITEISAAKVARLQPSSARESGLAGQKLTVSSRGQFHSKESSARNGLGKDGSMSHPNPALSRKAASFVASQEKEFSGMTSEQQRGENFTTRPRGQQRSKSKDVGSVMVKDNEEERTLKITDSPPGEKMSASRTTISTMADNAALSFLSSVARTLGRPRKRSSPTAFFANAPVTESETWGTKEPELITSRSSTDAARERPVSGNNALRLDPESPSVVDRRENRSKLNRGGGRRRLRSTENPSKGVSLSPQIELSAEVLNPADDTDKSAIPSEKFAGLTFRIDSRENTGIARRSDEIRDRSAKTENDVKSNSPNDIARSKVPKIIQNLRMRPASVNNLSENLHGSTVAASHPALRDVNSETKSGLNGMKLNTRSNGTVDEMRYDESPSAEASSFVEARETQPQDDIAGRGADEELQLPRHDSKIGLAMNSALKRYIKMLKQGLRNHGDKDGVALASLSLSDAISILSEQRTPLLPEEIQELQTVLDRIERNPELLCKLSYSMESVA</sequence>
<feature type="domain" description="EGF-like" evidence="17">
    <location>
        <begin position="1719"/>
        <end position="1758"/>
    </location>
</feature>
<keyword evidence="15" id="KW-0768">Sushi</keyword>
<feature type="region of interest" description="Disordered" evidence="16">
    <location>
        <begin position="2440"/>
        <end position="2554"/>
    </location>
</feature>
<evidence type="ECO:0000256" key="5">
    <source>
        <dbReference type="ARBA" id="ARBA00022583"/>
    </source>
</evidence>
<keyword evidence="13" id="KW-0325">Glycoprotein</keyword>
<evidence type="ECO:0000256" key="4">
    <source>
        <dbReference type="ARBA" id="ARBA00022536"/>
    </source>
</evidence>
<evidence type="ECO:0000259" key="19">
    <source>
        <dbReference type="PROSITE" id="PS50923"/>
    </source>
</evidence>
<dbReference type="PANTHER" id="PTHR24034">
    <property type="entry name" value="EGF-LIKE DOMAIN-CONTAINING PROTEIN"/>
    <property type="match status" value="1"/>
</dbReference>
<feature type="compositionally biased region" description="Basic and acidic residues" evidence="16">
    <location>
        <begin position="2713"/>
        <end position="2730"/>
    </location>
</feature>
<keyword evidence="3" id="KW-0964">Secreted</keyword>
<keyword evidence="6" id="KW-0812">Transmembrane</keyword>
<dbReference type="PROSITE" id="PS50825">
    <property type="entry name" value="HYR"/>
    <property type="match status" value="1"/>
</dbReference>
<reference evidence="20 21" key="1">
    <citation type="submission" date="2015-09" db="EMBL/GenBank/DDBJ databases">
        <title>Atta colombica WGS genome.</title>
        <authorList>
            <person name="Nygaard S."/>
            <person name="Hu H."/>
            <person name="Boomsma J."/>
            <person name="Zhang G."/>
        </authorList>
    </citation>
    <scope>NUCLEOTIDE SEQUENCE [LARGE SCALE GENOMIC DNA]</scope>
    <source>
        <strain evidence="20">Treedump-2</strain>
        <tissue evidence="20">Whole body</tissue>
    </source>
</reference>
<feature type="compositionally biased region" description="Basic and acidic residues" evidence="16">
    <location>
        <begin position="2254"/>
        <end position="2294"/>
    </location>
</feature>
<dbReference type="InterPro" id="IPR018097">
    <property type="entry name" value="EGF_Ca-bd_CS"/>
</dbReference>
<accession>A0A151I558</accession>
<keyword evidence="11 14" id="KW-1015">Disulfide bond</keyword>
<comment type="caution">
    <text evidence="14">Lacks conserved residue(s) required for the propagation of feature annotation.</text>
</comment>
<dbReference type="SMART" id="SM00032">
    <property type="entry name" value="CCP"/>
    <property type="match status" value="3"/>
</dbReference>
<dbReference type="FunFam" id="2.10.25.10:FF:000119">
    <property type="entry name" value="vitamin K-dependent protein S"/>
    <property type="match status" value="3"/>
</dbReference>
<dbReference type="InterPro" id="IPR050751">
    <property type="entry name" value="ECM_structural_protein"/>
</dbReference>
<feature type="compositionally biased region" description="Polar residues" evidence="16">
    <location>
        <begin position="2501"/>
        <end position="2521"/>
    </location>
</feature>
<feature type="domain" description="EGF-like" evidence="17">
    <location>
        <begin position="546"/>
        <end position="586"/>
    </location>
</feature>
<dbReference type="FunFam" id="2.10.25.10:FF:000002">
    <property type="entry name" value="Latent-transforming growth factor beta-binding protein 3"/>
    <property type="match status" value="2"/>
</dbReference>
<evidence type="ECO:0000256" key="6">
    <source>
        <dbReference type="ARBA" id="ARBA00022692"/>
    </source>
</evidence>
<evidence type="ECO:0000256" key="2">
    <source>
        <dbReference type="ARBA" id="ARBA00004613"/>
    </source>
</evidence>
<feature type="compositionally biased region" description="Basic and acidic residues" evidence="16">
    <location>
        <begin position="2379"/>
        <end position="2394"/>
    </location>
</feature>
<dbReference type="Gene3D" id="2.10.25.10">
    <property type="entry name" value="Laminin"/>
    <property type="match status" value="36"/>
</dbReference>
<dbReference type="InterPro" id="IPR000742">
    <property type="entry name" value="EGF"/>
</dbReference>
<feature type="compositionally biased region" description="Basic and acidic residues" evidence="16">
    <location>
        <begin position="2818"/>
        <end position="2831"/>
    </location>
</feature>
<keyword evidence="7" id="KW-0732">Signal</keyword>
<evidence type="ECO:0000256" key="1">
    <source>
        <dbReference type="ARBA" id="ARBA00004479"/>
    </source>
</evidence>
<feature type="domain" description="EGF-like" evidence="17">
    <location>
        <begin position="1616"/>
        <end position="1653"/>
    </location>
</feature>
<evidence type="ECO:0000259" key="18">
    <source>
        <dbReference type="PROSITE" id="PS50825"/>
    </source>
</evidence>
<dbReference type="CDD" id="cd00033">
    <property type="entry name" value="CCP"/>
    <property type="match status" value="2"/>
</dbReference>
<dbReference type="GO" id="GO:0005509">
    <property type="term" value="F:calcium ion binding"/>
    <property type="evidence" value="ECO:0007669"/>
    <property type="project" value="InterPro"/>
</dbReference>
<feature type="domain" description="EGF-like" evidence="17">
    <location>
        <begin position="288"/>
        <end position="328"/>
    </location>
</feature>
<evidence type="ECO:0000259" key="17">
    <source>
        <dbReference type="PROSITE" id="PS50026"/>
    </source>
</evidence>
<feature type="domain" description="EGF-like" evidence="17">
    <location>
        <begin position="329"/>
        <end position="373"/>
    </location>
</feature>
<feature type="region of interest" description="Disordered" evidence="16">
    <location>
        <begin position="123"/>
        <end position="149"/>
    </location>
</feature>
<evidence type="ECO:0000256" key="3">
    <source>
        <dbReference type="ARBA" id="ARBA00022525"/>
    </source>
</evidence>
<keyword evidence="8" id="KW-0677">Repeat</keyword>
<feature type="region of interest" description="Disordered" evidence="16">
    <location>
        <begin position="2713"/>
        <end position="2737"/>
    </location>
</feature>
<dbReference type="STRING" id="520822.A0A151I558"/>
<feature type="domain" description="EGF-like" evidence="17">
    <location>
        <begin position="1654"/>
        <end position="1691"/>
    </location>
</feature>
<dbReference type="GO" id="GO:0016020">
    <property type="term" value="C:membrane"/>
    <property type="evidence" value="ECO:0007669"/>
    <property type="project" value="UniProtKB-SubCell"/>
</dbReference>
<dbReference type="InterPro" id="IPR026823">
    <property type="entry name" value="cEGF"/>
</dbReference>
<gene>
    <name evidence="20" type="ORF">ALC53_03623</name>
</gene>
<proteinExistence type="predicted"/>
<dbReference type="PROSITE" id="PS00028">
    <property type="entry name" value="ZINC_FINGER_C2H2_1"/>
    <property type="match status" value="1"/>
</dbReference>
<keyword evidence="21" id="KW-1185">Reference proteome</keyword>
<feature type="compositionally biased region" description="Basic and acidic residues" evidence="16">
    <location>
        <begin position="123"/>
        <end position="133"/>
    </location>
</feature>
<evidence type="ECO:0000256" key="12">
    <source>
        <dbReference type="ARBA" id="ARBA00023170"/>
    </source>
</evidence>
<feature type="domain" description="Sushi" evidence="19">
    <location>
        <begin position="1816"/>
        <end position="1867"/>
    </location>
</feature>
<feature type="domain" description="Sushi" evidence="19">
    <location>
        <begin position="25"/>
        <end position="81"/>
    </location>
</feature>
<feature type="compositionally biased region" description="Basic and acidic residues" evidence="16">
    <location>
        <begin position="2533"/>
        <end position="2542"/>
    </location>
</feature>
<dbReference type="PANTHER" id="PTHR24034:SF89">
    <property type="entry name" value="COMPLEMENT COMPONENT C1Q RECEPTOR"/>
    <property type="match status" value="1"/>
</dbReference>
<dbReference type="Pfam" id="PF02494">
    <property type="entry name" value="HYR"/>
    <property type="match status" value="1"/>
</dbReference>
<feature type="domain" description="EGF-like" evidence="17">
    <location>
        <begin position="504"/>
        <end position="545"/>
    </location>
</feature>
<dbReference type="PROSITE" id="PS50026">
    <property type="entry name" value="EGF_3"/>
    <property type="match status" value="13"/>
</dbReference>
<protein>
    <submittedName>
        <fullName evidence="20">Fibrillin-2</fullName>
    </submittedName>
</protein>
<feature type="compositionally biased region" description="Polar residues" evidence="16">
    <location>
        <begin position="2661"/>
        <end position="2673"/>
    </location>
</feature>
<dbReference type="SUPFAM" id="SSF57184">
    <property type="entry name" value="Growth factor receptor domain"/>
    <property type="match status" value="11"/>
</dbReference>
<evidence type="ECO:0000313" key="20">
    <source>
        <dbReference type="EMBL" id="KYM87211.1"/>
    </source>
</evidence>
<dbReference type="Gene3D" id="2.10.70.10">
    <property type="entry name" value="Complement Module, domain 1"/>
    <property type="match status" value="2"/>
</dbReference>
<dbReference type="SMART" id="SM00179">
    <property type="entry name" value="EGF_CA"/>
    <property type="match status" value="33"/>
</dbReference>
<feature type="domain" description="EGF-like" evidence="17">
    <location>
        <begin position="934"/>
        <end position="974"/>
    </location>
</feature>
<feature type="domain" description="EGF-like" evidence="17">
    <location>
        <begin position="1058"/>
        <end position="1098"/>
    </location>
</feature>
<dbReference type="EMBL" id="KQ976434">
    <property type="protein sequence ID" value="KYM87211.1"/>
    <property type="molecule type" value="Genomic_DNA"/>
</dbReference>
<feature type="region of interest" description="Disordered" evidence="16">
    <location>
        <begin position="2578"/>
        <end position="2673"/>
    </location>
</feature>
<feature type="domain" description="EGF-like" evidence="17">
    <location>
        <begin position="1017"/>
        <end position="1057"/>
    </location>
</feature>
<dbReference type="Pfam" id="PF07645">
    <property type="entry name" value="EGF_CA"/>
    <property type="match status" value="12"/>
</dbReference>
<evidence type="ECO:0000256" key="8">
    <source>
        <dbReference type="ARBA" id="ARBA00022737"/>
    </source>
</evidence>
<feature type="domain" description="HYR" evidence="18">
    <location>
        <begin position="1985"/>
        <end position="2079"/>
    </location>
</feature>
<evidence type="ECO:0000256" key="11">
    <source>
        <dbReference type="ARBA" id="ARBA00023157"/>
    </source>
</evidence>
<evidence type="ECO:0000256" key="7">
    <source>
        <dbReference type="ARBA" id="ARBA00022729"/>
    </source>
</evidence>
<dbReference type="PROSITE" id="PS00010">
    <property type="entry name" value="ASX_HYDROXYL"/>
    <property type="match status" value="16"/>
</dbReference>
<feature type="disulfide bond" evidence="14">
    <location>
        <begin position="1582"/>
        <end position="1592"/>
    </location>
</feature>
<dbReference type="FunFam" id="2.10.25.10:FF:000009">
    <property type="entry name" value="Low-density lipoprotein receptor isoform 1"/>
    <property type="match status" value="6"/>
</dbReference>
<dbReference type="InterPro" id="IPR003410">
    <property type="entry name" value="HYR_dom"/>
</dbReference>
<dbReference type="GO" id="GO:0005576">
    <property type="term" value="C:extracellular region"/>
    <property type="evidence" value="ECO:0007669"/>
    <property type="project" value="UniProtKB-SubCell"/>
</dbReference>
<dbReference type="InterPro" id="IPR000436">
    <property type="entry name" value="Sushi_SCR_CCP_dom"/>
</dbReference>
<feature type="disulfide bond" evidence="14">
    <location>
        <begin position="1658"/>
        <end position="1668"/>
    </location>
</feature>
<dbReference type="InterPro" id="IPR009030">
    <property type="entry name" value="Growth_fac_rcpt_cys_sf"/>
</dbReference>
<keyword evidence="9" id="KW-1133">Transmembrane helix</keyword>
<feature type="disulfide bond" evidence="15">
    <location>
        <begin position="1838"/>
        <end position="1865"/>
    </location>
</feature>
<dbReference type="Pfam" id="PF14670">
    <property type="entry name" value="FXa_inhibition"/>
    <property type="match status" value="4"/>
</dbReference>
<feature type="domain" description="EGF-like" evidence="17">
    <location>
        <begin position="897"/>
        <end position="933"/>
    </location>
</feature>
<dbReference type="InterPro" id="IPR035976">
    <property type="entry name" value="Sushi/SCR/CCP_sf"/>
</dbReference>
<feature type="region of interest" description="Disordered" evidence="16">
    <location>
        <begin position="454"/>
        <end position="479"/>
    </location>
</feature>